<dbReference type="EMBL" id="SDPV01000001">
    <property type="protein sequence ID" value="RXZ66308.1"/>
    <property type="molecule type" value="Genomic_DNA"/>
</dbReference>
<proteinExistence type="predicted"/>
<evidence type="ECO:0000313" key="2">
    <source>
        <dbReference type="EMBL" id="RXZ66308.1"/>
    </source>
</evidence>
<gene>
    <name evidence="2" type="ORF">ETX26_06320</name>
</gene>
<dbReference type="InterPro" id="IPR012347">
    <property type="entry name" value="Ferritin-like"/>
</dbReference>
<dbReference type="AlphaFoldDB" id="A0A4Q2KLW0"/>
<name>A0A4Q2KLW0_9SPHN</name>
<comment type="caution">
    <text evidence="2">The sequence shown here is derived from an EMBL/GenBank/DDBJ whole genome shotgun (WGS) entry which is preliminary data.</text>
</comment>
<dbReference type="RefSeq" id="WP_129523782.1">
    <property type="nucleotide sequence ID" value="NZ_SDPV01000001.1"/>
</dbReference>
<reference evidence="2 3" key="1">
    <citation type="submission" date="2019-01" db="EMBL/GenBank/DDBJ databases">
        <title>Altererythrobacter rhizovicinus sp. nov., isolated from the rhizosphere soil of Haloxylon ammodendron.</title>
        <authorList>
            <person name="Li H.-P."/>
            <person name="Gou J.-Y."/>
            <person name="Yao D."/>
            <person name="Han Q.-Q."/>
            <person name="Shao K.-Z."/>
            <person name="Zhao Q."/>
            <person name="Zhang J.-L."/>
        </authorList>
    </citation>
    <scope>NUCLEOTIDE SEQUENCE [LARGE SCALE GENOMIC DNA]</scope>
    <source>
        <strain evidence="2 3">AY-3R</strain>
    </source>
</reference>
<evidence type="ECO:0000313" key="3">
    <source>
        <dbReference type="Proteomes" id="UP000293623"/>
    </source>
</evidence>
<evidence type="ECO:0000259" key="1">
    <source>
        <dbReference type="Pfam" id="PF13628"/>
    </source>
</evidence>
<dbReference type="PANTHER" id="PTHR38593">
    <property type="entry name" value="BLR2558 PROTEIN"/>
    <property type="match status" value="1"/>
</dbReference>
<protein>
    <submittedName>
        <fullName evidence="2">DUF4142 domain-containing protein</fullName>
    </submittedName>
</protein>
<dbReference type="Pfam" id="PF13628">
    <property type="entry name" value="DUF4142"/>
    <property type="match status" value="1"/>
</dbReference>
<dbReference type="OrthoDB" id="8005547at2"/>
<dbReference type="Proteomes" id="UP000293623">
    <property type="component" value="Unassembled WGS sequence"/>
</dbReference>
<dbReference type="Gene3D" id="1.20.1260.10">
    <property type="match status" value="1"/>
</dbReference>
<feature type="domain" description="DUF4142" evidence="1">
    <location>
        <begin position="39"/>
        <end position="177"/>
    </location>
</feature>
<keyword evidence="3" id="KW-1185">Reference proteome</keyword>
<dbReference type="InterPro" id="IPR025419">
    <property type="entry name" value="DUF4142"/>
</dbReference>
<accession>A0A4Q2KLW0</accession>
<dbReference type="PANTHER" id="PTHR38593:SF1">
    <property type="entry name" value="BLR2558 PROTEIN"/>
    <property type="match status" value="1"/>
</dbReference>
<organism evidence="2 3">
    <name type="scientific">Pelagerythrobacter rhizovicinus</name>
    <dbReference type="NCBI Taxonomy" id="2268576"/>
    <lineage>
        <taxon>Bacteria</taxon>
        <taxon>Pseudomonadati</taxon>
        <taxon>Pseudomonadota</taxon>
        <taxon>Alphaproteobacteria</taxon>
        <taxon>Sphingomonadales</taxon>
        <taxon>Erythrobacteraceae</taxon>
        <taxon>Pelagerythrobacter</taxon>
    </lineage>
</organism>
<sequence length="182" mass="20054">MTGNDEKHEGVRRTMDKAGDVVGGMVGRMTASTAGSTRADEFVKSAAIGDLYEIAAARLALRRSRTDEVRAAATKMIADHTTSTHHLRSALRMNSTRGLPAPPLEMDERRKTMIDHLKAAPDDKFDKTYVDQQVLAHKETVDLMTGFREHGDSPQLRSLAAGTAPVVQRHLAHMERLRARLA</sequence>